<protein>
    <recommendedName>
        <fullName evidence="2">GxxExxY protein</fullName>
    </recommendedName>
</protein>
<proteinExistence type="predicted"/>
<evidence type="ECO:0000313" key="1">
    <source>
        <dbReference type="EMBL" id="QOR60444.1"/>
    </source>
</evidence>
<dbReference type="EMBL" id="MK522038">
    <property type="protein sequence ID" value="QOR60444.1"/>
    <property type="molecule type" value="Genomic_DNA"/>
</dbReference>
<sequence length="124" mass="14256">MIQQYAKHVYKVLGPGYSERVYHNAMEVVLRKHGVHYETERIVPIVFEGHTIGNLRADLILNNKTVIELKSVKTMSSVMETQAQNYLRLTGFPEAYLINFPPTLNTDLEVRYVTLNLPLDSSYT</sequence>
<accession>A0A7S6NYE9</accession>
<dbReference type="Pfam" id="PF13366">
    <property type="entry name" value="PDDEXK_3"/>
    <property type="match status" value="1"/>
</dbReference>
<dbReference type="NCBIfam" id="TIGR04256">
    <property type="entry name" value="GxxExxY"/>
    <property type="match status" value="1"/>
</dbReference>
<evidence type="ECO:0008006" key="2">
    <source>
        <dbReference type="Google" id="ProtNLM"/>
    </source>
</evidence>
<reference evidence="1" key="1">
    <citation type="submission" date="2019-02" db="EMBL/GenBank/DDBJ databases">
        <authorList>
            <person name="Bachy C."/>
            <person name="Yung C.-M."/>
            <person name="Roux S."/>
            <person name="Sullivan M.B."/>
            <person name="Worden A.Z."/>
        </authorList>
    </citation>
    <scope>NUCLEOTIDE SEQUENCE</scope>
    <source>
        <strain evidence="1">BII-V2</strain>
    </source>
</reference>
<dbReference type="InterPro" id="IPR026350">
    <property type="entry name" value="GxxExxY"/>
</dbReference>
<organism evidence="1">
    <name type="scientific">Bathycoccus sp. RCC716 virus 2</name>
    <dbReference type="NCBI Taxonomy" id="2530039"/>
    <lineage>
        <taxon>Viruses</taxon>
        <taxon>Varidnaviria</taxon>
        <taxon>Bamfordvirae</taxon>
        <taxon>Nucleocytoviricota</taxon>
        <taxon>Megaviricetes</taxon>
        <taxon>Algavirales</taxon>
        <taxon>Phycodnaviridae</taxon>
        <taxon>Prasinovirus</taxon>
    </lineage>
</organism>
<name>A0A7S6NYE9_9PHYC</name>